<dbReference type="PANTHER" id="PTHR18964">
    <property type="entry name" value="ROK (REPRESSOR, ORF, KINASE) FAMILY"/>
    <property type="match status" value="1"/>
</dbReference>
<proteinExistence type="inferred from homology"/>
<dbReference type="NCBIfam" id="NF045942">
    <property type="entry name" value="PolPhglucPhase"/>
    <property type="match status" value="1"/>
</dbReference>
<dbReference type="Pfam" id="PF00480">
    <property type="entry name" value="ROK"/>
    <property type="match status" value="1"/>
</dbReference>
<comment type="similarity">
    <text evidence="1">Belongs to the ROK (NagC/XylR) family.</text>
</comment>
<name>A0A1H7I565_9NOCA</name>
<keyword evidence="2" id="KW-0808">Transferase</keyword>
<dbReference type="SUPFAM" id="SSF53067">
    <property type="entry name" value="Actin-like ATPase domain"/>
    <property type="match status" value="1"/>
</dbReference>
<dbReference type="EMBL" id="FOAW01000002">
    <property type="protein sequence ID" value="SEK57568.1"/>
    <property type="molecule type" value="Genomic_DNA"/>
</dbReference>
<dbReference type="GO" id="GO:0016301">
    <property type="term" value="F:kinase activity"/>
    <property type="evidence" value="ECO:0007669"/>
    <property type="project" value="UniProtKB-KW"/>
</dbReference>
<accession>A0A1H7I565</accession>
<keyword evidence="2" id="KW-0418">Kinase</keyword>
<dbReference type="OrthoDB" id="849313at2"/>
<dbReference type="CDD" id="cd24058">
    <property type="entry name" value="ASKHA_NBD_ROK_PPGK"/>
    <property type="match status" value="1"/>
</dbReference>
<gene>
    <name evidence="2" type="ORF">SAMN05444583_102326</name>
</gene>
<dbReference type="PANTHER" id="PTHR18964:SF146">
    <property type="entry name" value="POLYPHOSPHATE GLUCOKINASE"/>
    <property type="match status" value="1"/>
</dbReference>
<dbReference type="InterPro" id="IPR000600">
    <property type="entry name" value="ROK"/>
</dbReference>
<dbReference type="RefSeq" id="WP_072751207.1">
    <property type="nucleotide sequence ID" value="NZ_FOAW01000002.1"/>
</dbReference>
<evidence type="ECO:0000313" key="2">
    <source>
        <dbReference type="EMBL" id="SEK57568.1"/>
    </source>
</evidence>
<evidence type="ECO:0000256" key="1">
    <source>
        <dbReference type="ARBA" id="ARBA00006479"/>
    </source>
</evidence>
<dbReference type="AlphaFoldDB" id="A0A1H7I565"/>
<sequence>MSTRLGIDVGGTGIKAGLVDIEAGRLVGERITVPTPRPSTPAAVATAISDLAEHYRCDGPVGVALPAAVAGGLVQTAANIDRSWIGTDATDLFADALGGRDVAVTNDADAAGTAEYRFGAARGTAGVVIALTFGTGIGSAILHDGVLLPNTEFGHLVVDGVTAEHRASASAKSARAMSFEGWAREVSRVLTAIEDLLSPRLFVVGGEISQHGSRWIPLLTNRIAVAAAELGNAAGVIGAALAIEHHRGEGPLDPRAVYLRRGSATDRVAR</sequence>
<protein>
    <submittedName>
        <fullName evidence="2">Polyphosphate glucokinase</fullName>
    </submittedName>
</protein>
<keyword evidence="3" id="KW-1185">Reference proteome</keyword>
<evidence type="ECO:0000313" key="3">
    <source>
        <dbReference type="Proteomes" id="UP000198677"/>
    </source>
</evidence>
<dbReference type="Gene3D" id="3.30.420.40">
    <property type="match status" value="2"/>
</dbReference>
<reference evidence="3" key="1">
    <citation type="submission" date="2016-10" db="EMBL/GenBank/DDBJ databases">
        <authorList>
            <person name="Varghese N."/>
            <person name="Submissions S."/>
        </authorList>
    </citation>
    <scope>NUCLEOTIDE SEQUENCE [LARGE SCALE GENOMIC DNA]</scope>
    <source>
        <strain evidence="3">DSM 44675</strain>
    </source>
</reference>
<organism evidence="2 3">
    <name type="scientific">Rhodococcus maanshanensis</name>
    <dbReference type="NCBI Taxonomy" id="183556"/>
    <lineage>
        <taxon>Bacteria</taxon>
        <taxon>Bacillati</taxon>
        <taxon>Actinomycetota</taxon>
        <taxon>Actinomycetes</taxon>
        <taxon>Mycobacteriales</taxon>
        <taxon>Nocardiaceae</taxon>
        <taxon>Rhodococcus</taxon>
    </lineage>
</organism>
<dbReference type="InterPro" id="IPR043129">
    <property type="entry name" value="ATPase_NBD"/>
</dbReference>
<dbReference type="Proteomes" id="UP000198677">
    <property type="component" value="Unassembled WGS sequence"/>
</dbReference>